<name>A0A7D6VBK9_9NOCA</name>
<feature type="domain" description="NAD-dependent epimerase/dehydratase" evidence="1">
    <location>
        <begin position="155"/>
        <end position="365"/>
    </location>
</feature>
<dbReference type="InterPro" id="IPR036291">
    <property type="entry name" value="NAD(P)-bd_dom_sf"/>
</dbReference>
<dbReference type="InterPro" id="IPR001509">
    <property type="entry name" value="Epimerase_deHydtase"/>
</dbReference>
<dbReference type="SUPFAM" id="SSF55961">
    <property type="entry name" value="Bet v1-like"/>
    <property type="match status" value="1"/>
</dbReference>
<dbReference type="RefSeq" id="WP_181583638.1">
    <property type="nucleotide sequence ID" value="NZ_CP059399.1"/>
</dbReference>
<dbReference type="Pfam" id="PF01370">
    <property type="entry name" value="Epimerase"/>
    <property type="match status" value="1"/>
</dbReference>
<dbReference type="Pfam" id="PF10604">
    <property type="entry name" value="Polyketide_cyc2"/>
    <property type="match status" value="1"/>
</dbReference>
<dbReference type="Gene3D" id="3.40.50.720">
    <property type="entry name" value="NAD(P)-binding Rossmann-like Domain"/>
    <property type="match status" value="1"/>
</dbReference>
<evidence type="ECO:0000313" key="4">
    <source>
        <dbReference type="Proteomes" id="UP000515512"/>
    </source>
</evidence>
<dbReference type="AlphaFoldDB" id="A0A7D6VBK9"/>
<accession>A0A7D6VBK9</accession>
<gene>
    <name evidence="3" type="ORF">H0264_09575</name>
</gene>
<dbReference type="Gene3D" id="3.30.530.20">
    <property type="match status" value="1"/>
</dbReference>
<proteinExistence type="predicted"/>
<keyword evidence="4" id="KW-1185">Reference proteome</keyword>
<dbReference type="InterPro" id="IPR013549">
    <property type="entry name" value="DUF1731"/>
</dbReference>
<evidence type="ECO:0000259" key="2">
    <source>
        <dbReference type="Pfam" id="PF08338"/>
    </source>
</evidence>
<dbReference type="InterPro" id="IPR019587">
    <property type="entry name" value="Polyketide_cyclase/dehydratase"/>
</dbReference>
<dbReference type="Pfam" id="PF08338">
    <property type="entry name" value="DUF1731"/>
    <property type="match status" value="1"/>
</dbReference>
<dbReference type="InterPro" id="IPR023393">
    <property type="entry name" value="START-like_dom_sf"/>
</dbReference>
<reference evidence="3 4" key="1">
    <citation type="submission" date="2020-07" db="EMBL/GenBank/DDBJ databases">
        <authorList>
            <person name="Zhuang K."/>
            <person name="Ran Y."/>
        </authorList>
    </citation>
    <scope>NUCLEOTIDE SEQUENCE [LARGE SCALE GENOMIC DNA]</scope>
    <source>
        <strain evidence="3 4">WCH-YHL-001</strain>
    </source>
</reference>
<feature type="domain" description="DUF1731" evidence="2">
    <location>
        <begin position="409"/>
        <end position="457"/>
    </location>
</feature>
<dbReference type="EMBL" id="CP059399">
    <property type="protein sequence ID" value="QLY32472.1"/>
    <property type="molecule type" value="Genomic_DNA"/>
</dbReference>
<protein>
    <submittedName>
        <fullName evidence="3">DUF1731 domain-containing protein</fullName>
    </submittedName>
</protein>
<sequence>MARTTSYTQFIALPPQELWAVVGDPARWPEWNARVTSVTLYGEPGAGVTGDYLPRGRMSEAIHGRLAKPFVIATFVPGRELSIEQPEPAGTMRVRWTLTPRDGGTEVAQELTFSGPSAPVFRKVVGDNLQTDARTSFARLAQVAGIAPAAEALSVVIAGGSGALGRNIAADLTCRGHRVTILTRRAAAALPYEQVIWDGRTVGDWVAALDNPGKTALINLAGKLVDCRPTDRNIAELRSSRVDSTEALVAAAKNLAAPIDYWVQASTTAIWADAGETRCVESTPLPDPGLPQMTGVAEPWERAFTGANAEHWTILRTSIVLDPDAPAMKRLALLTKAGLGGSVGNGRQWFSWIHLDDWLAIVRAAVGLDPQVTLPNGIVVAATDFPVRNQELMSALRRHLHRPWSPPTPAAVLGIGAVVLRTDPALGLTGRHATSEVLRQAGFRFRYPTLDEALRNLLPGTRP</sequence>
<dbReference type="PANTHER" id="PTHR11092:SF0">
    <property type="entry name" value="EPIMERASE FAMILY PROTEIN SDR39U1"/>
    <property type="match status" value="1"/>
</dbReference>
<dbReference type="Proteomes" id="UP000515512">
    <property type="component" value="Chromosome"/>
</dbReference>
<dbReference type="SUPFAM" id="SSF51735">
    <property type="entry name" value="NAD(P)-binding Rossmann-fold domains"/>
    <property type="match status" value="1"/>
</dbReference>
<organism evidence="3 4">
    <name type="scientific">Nocardia huaxiensis</name>
    <dbReference type="NCBI Taxonomy" id="2755382"/>
    <lineage>
        <taxon>Bacteria</taxon>
        <taxon>Bacillati</taxon>
        <taxon>Actinomycetota</taxon>
        <taxon>Actinomycetes</taxon>
        <taxon>Mycobacteriales</taxon>
        <taxon>Nocardiaceae</taxon>
        <taxon>Nocardia</taxon>
    </lineage>
</organism>
<evidence type="ECO:0000313" key="3">
    <source>
        <dbReference type="EMBL" id="QLY32472.1"/>
    </source>
</evidence>
<dbReference type="KEGG" id="nhu:H0264_09575"/>
<evidence type="ECO:0000259" key="1">
    <source>
        <dbReference type="Pfam" id="PF01370"/>
    </source>
</evidence>
<dbReference type="PANTHER" id="PTHR11092">
    <property type="entry name" value="SUGAR NUCLEOTIDE EPIMERASE RELATED"/>
    <property type="match status" value="1"/>
</dbReference>